<dbReference type="Gene3D" id="3.40.50.140">
    <property type="match status" value="1"/>
</dbReference>
<dbReference type="Gene3D" id="1.10.460.10">
    <property type="entry name" value="Topoisomerase I, domain 2"/>
    <property type="match status" value="1"/>
</dbReference>
<evidence type="ECO:0000256" key="3">
    <source>
        <dbReference type="ARBA" id="ARBA00012891"/>
    </source>
</evidence>
<dbReference type="Gene3D" id="2.70.20.10">
    <property type="entry name" value="Topoisomerase I, domain 3"/>
    <property type="match status" value="1"/>
</dbReference>
<dbReference type="InterPro" id="IPR006171">
    <property type="entry name" value="TOPRIM_dom"/>
</dbReference>
<dbReference type="InterPro" id="IPR003601">
    <property type="entry name" value="Topo_IA_2"/>
</dbReference>
<proteinExistence type="inferred from homology"/>
<dbReference type="InterPro" id="IPR003602">
    <property type="entry name" value="Topo_IA_DNA-bd_dom"/>
</dbReference>
<dbReference type="OrthoDB" id="9803554at2"/>
<dbReference type="GO" id="GO:0006265">
    <property type="term" value="P:DNA topological change"/>
    <property type="evidence" value="ECO:0007669"/>
    <property type="project" value="InterPro"/>
</dbReference>
<dbReference type="STRING" id="1236971.JCM9152_2695"/>
<dbReference type="GO" id="GO:0003917">
    <property type="term" value="F:DNA topoisomerase type I (single strand cut, ATP-independent) activity"/>
    <property type="evidence" value="ECO:0007669"/>
    <property type="project" value="UniProtKB-EC"/>
</dbReference>
<evidence type="ECO:0000313" key="14">
    <source>
        <dbReference type="Proteomes" id="UP000018895"/>
    </source>
</evidence>
<keyword evidence="14" id="KW-1185">Reference proteome</keyword>
<dbReference type="SMART" id="SM00493">
    <property type="entry name" value="TOPRIM"/>
    <property type="match status" value="1"/>
</dbReference>
<dbReference type="PRINTS" id="PR00417">
    <property type="entry name" value="PRTPISMRASEI"/>
</dbReference>
<dbReference type="CDD" id="cd03362">
    <property type="entry name" value="TOPRIM_TopoIA_TopoIII"/>
    <property type="match status" value="1"/>
</dbReference>
<evidence type="ECO:0000256" key="9">
    <source>
        <dbReference type="ARBA" id="ARBA00032235"/>
    </source>
</evidence>
<keyword evidence="4" id="KW-0799">Topoisomerase</keyword>
<dbReference type="GO" id="GO:0003677">
    <property type="term" value="F:DNA binding"/>
    <property type="evidence" value="ECO:0007669"/>
    <property type="project" value="UniProtKB-KW"/>
</dbReference>
<organism evidence="13 14">
    <name type="scientific">Halalkalibacter hemicellulosilyticusJCM 9152</name>
    <dbReference type="NCBI Taxonomy" id="1236971"/>
    <lineage>
        <taxon>Bacteria</taxon>
        <taxon>Bacillati</taxon>
        <taxon>Bacillota</taxon>
        <taxon>Bacilli</taxon>
        <taxon>Bacillales</taxon>
        <taxon>Bacillaceae</taxon>
        <taxon>Halalkalibacter</taxon>
    </lineage>
</organism>
<dbReference type="InterPro" id="IPR013824">
    <property type="entry name" value="Topo_IA_cen_sub1"/>
</dbReference>
<dbReference type="InterPro" id="IPR034144">
    <property type="entry name" value="TOPRIM_TopoIII"/>
</dbReference>
<feature type="domain" description="Topo IA-type catalytic" evidence="12">
    <location>
        <begin position="155"/>
        <end position="596"/>
    </location>
</feature>
<dbReference type="Gene3D" id="1.10.290.10">
    <property type="entry name" value="Topoisomerase I, domain 4"/>
    <property type="match status" value="1"/>
</dbReference>
<evidence type="ECO:0000256" key="1">
    <source>
        <dbReference type="ARBA" id="ARBA00000213"/>
    </source>
</evidence>
<dbReference type="SMART" id="SM00436">
    <property type="entry name" value="TOP1Bc"/>
    <property type="match status" value="1"/>
</dbReference>
<dbReference type="PROSITE" id="PS52039">
    <property type="entry name" value="TOPO_IA_2"/>
    <property type="match status" value="1"/>
</dbReference>
<comment type="similarity">
    <text evidence="2">Belongs to the type IA topoisomerase family.</text>
</comment>
<keyword evidence="6 13" id="KW-0413">Isomerase</keyword>
<dbReference type="InterPro" id="IPR013826">
    <property type="entry name" value="Topo_IA_cen_sub3"/>
</dbReference>
<feature type="domain" description="Toprim" evidence="11">
    <location>
        <begin position="1"/>
        <end position="135"/>
    </location>
</feature>
<dbReference type="InterPro" id="IPR023405">
    <property type="entry name" value="Topo_IA_core_domain"/>
</dbReference>
<evidence type="ECO:0000256" key="2">
    <source>
        <dbReference type="ARBA" id="ARBA00009446"/>
    </source>
</evidence>
<dbReference type="EC" id="5.6.2.1" evidence="3"/>
<dbReference type="AlphaFoldDB" id="W4QIS1"/>
<keyword evidence="5" id="KW-0238">DNA-binding</keyword>
<dbReference type="SMART" id="SM00437">
    <property type="entry name" value="TOP1Ac"/>
    <property type="match status" value="1"/>
</dbReference>
<comment type="catalytic activity">
    <reaction evidence="1">
        <text>ATP-independent breakage of single-stranded DNA, followed by passage and rejoining.</text>
        <dbReference type="EC" id="5.6.2.1"/>
    </reaction>
</comment>
<evidence type="ECO:0000256" key="5">
    <source>
        <dbReference type="ARBA" id="ARBA00023125"/>
    </source>
</evidence>
<dbReference type="EMBL" id="BAUU01000017">
    <property type="protein sequence ID" value="GAE31239.1"/>
    <property type="molecule type" value="Genomic_DNA"/>
</dbReference>
<dbReference type="InterPro" id="IPR000380">
    <property type="entry name" value="Topo_IA"/>
</dbReference>
<protein>
    <recommendedName>
        <fullName evidence="3">DNA topoisomerase</fullName>
        <ecNumber evidence="3">5.6.2.1</ecNumber>
    </recommendedName>
    <alternativeName>
        <fullName evidence="10">Omega-protein</fullName>
    </alternativeName>
    <alternativeName>
        <fullName evidence="9">Relaxing enzyme</fullName>
    </alternativeName>
    <alternativeName>
        <fullName evidence="7">Swivelase</fullName>
    </alternativeName>
    <alternativeName>
        <fullName evidence="8">Untwisting enzyme</fullName>
    </alternativeName>
</protein>
<dbReference type="GO" id="GO:0006310">
    <property type="term" value="P:DNA recombination"/>
    <property type="evidence" value="ECO:0007669"/>
    <property type="project" value="TreeGrafter"/>
</dbReference>
<evidence type="ECO:0000313" key="13">
    <source>
        <dbReference type="EMBL" id="GAE31239.1"/>
    </source>
</evidence>
<evidence type="ECO:0000256" key="8">
    <source>
        <dbReference type="ARBA" id="ARBA00031985"/>
    </source>
</evidence>
<reference evidence="13" key="1">
    <citation type="journal article" date="2014" name="Genome Announc.">
        <title>Draft Genome Sequences of Three Alkaliphilic Bacillus Strains, Bacillus wakoensis JCM 9140T, Bacillus akibai JCM 9157T, and Bacillus hemicellulosilyticus JCM 9152T.</title>
        <authorList>
            <person name="Yuki M."/>
            <person name="Oshima K."/>
            <person name="Suda W."/>
            <person name="Oshida Y."/>
            <person name="Kitamura K."/>
            <person name="Iida T."/>
            <person name="Hattori M."/>
            <person name="Ohkuma M."/>
        </authorList>
    </citation>
    <scope>NUCLEOTIDE SEQUENCE [LARGE SCALE GENOMIC DNA]</scope>
    <source>
        <strain evidence="13">JCM 9152</strain>
    </source>
</reference>
<dbReference type="PROSITE" id="PS50880">
    <property type="entry name" value="TOPRIM"/>
    <property type="match status" value="1"/>
</dbReference>
<evidence type="ECO:0000259" key="12">
    <source>
        <dbReference type="PROSITE" id="PS52039"/>
    </source>
</evidence>
<dbReference type="GO" id="GO:0006281">
    <property type="term" value="P:DNA repair"/>
    <property type="evidence" value="ECO:0007669"/>
    <property type="project" value="TreeGrafter"/>
</dbReference>
<dbReference type="PANTHER" id="PTHR11390">
    <property type="entry name" value="PROKARYOTIC DNA TOPOISOMERASE"/>
    <property type="match status" value="1"/>
</dbReference>
<accession>W4QIS1</accession>
<evidence type="ECO:0000256" key="10">
    <source>
        <dbReference type="ARBA" id="ARBA00032877"/>
    </source>
</evidence>
<dbReference type="Proteomes" id="UP000018895">
    <property type="component" value="Unassembled WGS sequence"/>
</dbReference>
<dbReference type="CDD" id="cd00186">
    <property type="entry name" value="TOP1Ac"/>
    <property type="match status" value="1"/>
</dbReference>
<sequence>MKVIIAEKPSVARNIADALHIKGRKDGYYEGNGYIITWAYGHLLELYDVKDYDEEKASWKLEYFPFIPPTFQYKVKRDRRQGSYKQFMLIKRLLSRTDVVEVISACDYDREGQLIADTILMKIGIRKKVYRLLLNEWTVEEVRAGLLKLKDNSELSPLRDAGLSRQWADWLLGINLTSVATLCYQKGAGKGALNVGRVLMPTLKIIYDRDQEIAYFQPEDYYKLKAYCQTASNDHFEADYYMKSNTFKERRQLDQLAALLQGQRAKVVKKDVKQKREYAPPLFNLTHLQGYITSKYRGWTSDKVLKVAQQLYEKKWITYPRTASVALDESLKQKTAKVLQTLKAGLPYEYKLNFHQSKRIFNNAKVESHSAIIPTYVIPKSFTQEEKVVYESIRNRFLMQFMPVAIYEETLIKLEPYEQIDGYFRAKGKVQLEKGWKEVEDYESKDVMLPMIHENEDVLLQKVVVEKKQTKAPKPHTEKTLLKLMETCGKHVESSEEGREENEWLDSILSGYSIGTPATRADTIKKLKKVGYITFKGKNITCTELGGKLVETLPIKELFDLHFTGRLEKALSEIEKNRLHKDVFLTFITKLTGQMVDRMKQSEGVVIRKQASTLKANETLGACPRCNHQVVEGKKGFGCSNWKNGCTFVIWKNDRYLAALKKKPTKTMVKSILKHGEVKVKGLKSKKGNLFTAILKYEWKNEEGRYEWTMAFEQKRNR</sequence>
<evidence type="ECO:0000256" key="6">
    <source>
        <dbReference type="ARBA" id="ARBA00023235"/>
    </source>
</evidence>
<dbReference type="InterPro" id="IPR013825">
    <property type="entry name" value="Topo_IA_cen_sub2"/>
</dbReference>
<dbReference type="RefSeq" id="WP_035344579.1">
    <property type="nucleotide sequence ID" value="NZ_BAUU01000017.1"/>
</dbReference>
<comment type="caution">
    <text evidence="13">The sequence shown here is derived from an EMBL/GenBank/DDBJ whole genome shotgun (WGS) entry which is preliminary data.</text>
</comment>
<dbReference type="Pfam" id="PF01131">
    <property type="entry name" value="Topoisom_bac"/>
    <property type="match status" value="1"/>
</dbReference>
<dbReference type="InterPro" id="IPR013497">
    <property type="entry name" value="Topo_IA_cen"/>
</dbReference>
<dbReference type="GO" id="GO:0043597">
    <property type="term" value="C:cytoplasmic replication fork"/>
    <property type="evidence" value="ECO:0007669"/>
    <property type="project" value="TreeGrafter"/>
</dbReference>
<gene>
    <name evidence="13" type="ORF">JCM9152_2695</name>
</gene>
<name>W4QIS1_9BACI</name>
<evidence type="ECO:0000259" key="11">
    <source>
        <dbReference type="PROSITE" id="PS50880"/>
    </source>
</evidence>
<dbReference type="Pfam" id="PF01751">
    <property type="entry name" value="Toprim"/>
    <property type="match status" value="1"/>
</dbReference>
<evidence type="ECO:0000256" key="7">
    <source>
        <dbReference type="ARBA" id="ARBA00030003"/>
    </source>
</evidence>
<dbReference type="PANTHER" id="PTHR11390:SF21">
    <property type="entry name" value="DNA TOPOISOMERASE 3-ALPHA"/>
    <property type="match status" value="1"/>
</dbReference>
<dbReference type="SUPFAM" id="SSF56712">
    <property type="entry name" value="Prokaryotic type I DNA topoisomerase"/>
    <property type="match status" value="1"/>
</dbReference>
<evidence type="ECO:0000256" key="4">
    <source>
        <dbReference type="ARBA" id="ARBA00023029"/>
    </source>
</evidence>